<dbReference type="GO" id="GO:0001163">
    <property type="term" value="F:RNA polymerase I transcription regulatory region sequence-specific DNA binding"/>
    <property type="evidence" value="ECO:0007669"/>
    <property type="project" value="TreeGrafter"/>
</dbReference>
<name>A0A1R3S394_ASPC5</name>
<dbReference type="InterPro" id="IPR048537">
    <property type="entry name" value="RRN6_HB"/>
</dbReference>
<dbReference type="InterPro" id="IPR019350">
    <property type="entry name" value="RNA_pol_I-sp_TIF_RRN6-like"/>
</dbReference>
<feature type="compositionally biased region" description="Low complexity" evidence="1">
    <location>
        <begin position="793"/>
        <end position="804"/>
    </location>
</feature>
<feature type="domain" description="RRN6 beta-propeller" evidence="2">
    <location>
        <begin position="96"/>
        <end position="474"/>
    </location>
</feature>
<dbReference type="GO" id="GO:0001179">
    <property type="term" value="F:RNA polymerase I general transcription initiation factor binding"/>
    <property type="evidence" value="ECO:0007669"/>
    <property type="project" value="TreeGrafter"/>
</dbReference>
<proteinExistence type="predicted"/>
<dbReference type="OrthoDB" id="4090074at2759"/>
<organism evidence="5 6">
    <name type="scientific">Aspergillus carbonarius (strain ITEM 5010)</name>
    <dbReference type="NCBI Taxonomy" id="602072"/>
    <lineage>
        <taxon>Eukaryota</taxon>
        <taxon>Fungi</taxon>
        <taxon>Dikarya</taxon>
        <taxon>Ascomycota</taxon>
        <taxon>Pezizomycotina</taxon>
        <taxon>Eurotiomycetes</taxon>
        <taxon>Eurotiomycetidae</taxon>
        <taxon>Eurotiales</taxon>
        <taxon>Aspergillaceae</taxon>
        <taxon>Aspergillus</taxon>
        <taxon>Aspergillus subgen. Circumdati</taxon>
    </lineage>
</organism>
<dbReference type="InterPro" id="IPR048536">
    <property type="entry name" value="Rrn6_K-rich"/>
</dbReference>
<feature type="region of interest" description="Disordered" evidence="1">
    <location>
        <begin position="904"/>
        <end position="1008"/>
    </location>
</feature>
<dbReference type="Pfam" id="PF20639">
    <property type="entry name" value="Rrn6_K-rich"/>
    <property type="match status" value="1"/>
</dbReference>
<accession>A0A1R3S394</accession>
<feature type="compositionally biased region" description="Basic residues" evidence="1">
    <location>
        <begin position="995"/>
        <end position="1008"/>
    </location>
</feature>
<evidence type="ECO:0000256" key="1">
    <source>
        <dbReference type="SAM" id="MobiDB-lite"/>
    </source>
</evidence>
<dbReference type="OMA" id="DLPMTQV"/>
<feature type="compositionally biased region" description="Low complexity" evidence="1">
    <location>
        <begin position="834"/>
        <end position="846"/>
    </location>
</feature>
<evidence type="ECO:0000259" key="4">
    <source>
        <dbReference type="Pfam" id="PF20640"/>
    </source>
</evidence>
<dbReference type="GO" id="GO:0042790">
    <property type="term" value="P:nucleolar large rRNA transcription by RNA polymerase I"/>
    <property type="evidence" value="ECO:0007669"/>
    <property type="project" value="TreeGrafter"/>
</dbReference>
<feature type="compositionally biased region" description="Polar residues" evidence="1">
    <location>
        <begin position="904"/>
        <end position="915"/>
    </location>
</feature>
<gene>
    <name evidence="5" type="ORF">ASPCADRAFT_512013</name>
</gene>
<feature type="region of interest" description="Disordered" evidence="1">
    <location>
        <begin position="823"/>
        <end position="857"/>
    </location>
</feature>
<feature type="domain" description="RRN6 helical bundle" evidence="4">
    <location>
        <begin position="568"/>
        <end position="771"/>
    </location>
</feature>
<evidence type="ECO:0000259" key="3">
    <source>
        <dbReference type="Pfam" id="PF20639"/>
    </source>
</evidence>
<dbReference type="Pfam" id="PF10214">
    <property type="entry name" value="Rrn6_beta-prop"/>
    <property type="match status" value="1"/>
</dbReference>
<feature type="region of interest" description="Disordered" evidence="1">
    <location>
        <begin position="786"/>
        <end position="807"/>
    </location>
</feature>
<protein>
    <recommendedName>
        <fullName evidence="7">RNA polymerase I-specific transcription initiation factor RRN6-like protein</fullName>
    </recommendedName>
</protein>
<dbReference type="PANTHER" id="PTHR28221:SF2">
    <property type="entry name" value="RNA POLYMERASE I-SPECIFIC TRANSCRIPTION INITIATION FACTOR RRN6"/>
    <property type="match status" value="1"/>
</dbReference>
<dbReference type="VEuPathDB" id="FungiDB:ASPCADRAFT_512013"/>
<dbReference type="Proteomes" id="UP000188318">
    <property type="component" value="Unassembled WGS sequence"/>
</dbReference>
<evidence type="ECO:0000259" key="2">
    <source>
        <dbReference type="Pfam" id="PF10214"/>
    </source>
</evidence>
<evidence type="ECO:0000313" key="6">
    <source>
        <dbReference type="Proteomes" id="UP000188318"/>
    </source>
</evidence>
<evidence type="ECO:0000313" key="5">
    <source>
        <dbReference type="EMBL" id="OOG01209.1"/>
    </source>
</evidence>
<dbReference type="Pfam" id="PF20640">
    <property type="entry name" value="Rrn6_HB"/>
    <property type="match status" value="1"/>
</dbReference>
<sequence>MDEKAMSALQYGHLGKPIYNPDTQTWEFSRTLAPSSCIFYAGVTKITIPSPLSAPQISPIENKCFLPSVYPELAACWPLSSNETLSHAITTCKTCDPLVSSLFDIGYAVDLENNDSGSRVVPIAVVASGECGNTISFWKIEDDVVELRTKTITSIRVPAIGQTEGIEWSAGGAPVRQICFAGTVEEKATWMAARLPHSTIIFRPQYHRNPVSVPISRDDDHLLPIRSRKSRLDANPLVEILNTQTGGFAHADVTFNPWYQKQFAIVDERGNWSVWELSGRHRRTKGNWTAVSVKSGALPWLDLGDAQDIDDHPRHDGWATIEWAGDVNSFIVSDRRCPMLYRMESGQVCPYTIELGLKRRTEWILDIKRSASNVSHAFILTTTRIFWLDITSSPDPTIAAENDSRPSLCPRLSWRHFRDPEDITLRLASLPVDEDFYLVLYSRLNHLALAFHCPSSLGQTDAISIPDPFIMEIPSLSRDSVESQPSKDMQLSTLVFREITHLPSSVGKQYCVPHARLIKLFMVDSGLSVRESIYAGPSRHGDADEESFSRDVLRVKKRHQGLQRAQTVSQDDFVVDDMEGYVMRAGMPTAPNTGMSSIAPCVIPQRTLNYTQAYEVATGRITILPREEDHRRKSPERSFQEALQELEAIVSGSTTSDHQTSRTGLEAFGSSPLLDNIDQNSHRLQSFLSDKHPALFLEEEGDRQRPGLLNPLFFPSTDFTEDILALNLLAIYDHLVNDWLAGLPYEFPGRTRIMKEKIIRGVAADLILAQIGIKVQPAYRVDELKASGRTGSGDDPPSSSTPVDDPFDASSFRNAISASRRSVFPGNGILDDQGSSASPGSSMAPGETAVESPGDIPSTYTSLSTFTTFSRARTLPRNVASVLYHWQPGTDPAGYNWQRTVQMQVTDESQPASKATTPKRRPRKKMPTSQKSNLNASAPPSMSSIASDARGWGSQPENSEAPVLRLPSSQVAEEDVPMTQIERGTFGGREAGRKSVVKARKKKRAAGF</sequence>
<evidence type="ECO:0008006" key="7">
    <source>
        <dbReference type="Google" id="ProtNLM"/>
    </source>
</evidence>
<feature type="compositionally biased region" description="Basic residues" evidence="1">
    <location>
        <begin position="917"/>
        <end position="926"/>
    </location>
</feature>
<reference evidence="6" key="1">
    <citation type="journal article" date="2017" name="Genome Biol.">
        <title>Comparative genomics reveals high biological diversity and specific adaptations in the industrially and medically important fungal genus Aspergillus.</title>
        <authorList>
            <person name="de Vries R.P."/>
            <person name="Riley R."/>
            <person name="Wiebenga A."/>
            <person name="Aguilar-Osorio G."/>
            <person name="Amillis S."/>
            <person name="Uchima C.A."/>
            <person name="Anderluh G."/>
            <person name="Asadollahi M."/>
            <person name="Askin M."/>
            <person name="Barry K."/>
            <person name="Battaglia E."/>
            <person name="Bayram O."/>
            <person name="Benocci T."/>
            <person name="Braus-Stromeyer S.A."/>
            <person name="Caldana C."/>
            <person name="Canovas D."/>
            <person name="Cerqueira G.C."/>
            <person name="Chen F."/>
            <person name="Chen W."/>
            <person name="Choi C."/>
            <person name="Clum A."/>
            <person name="Dos Santos R.A."/>
            <person name="Damasio A.R."/>
            <person name="Diallinas G."/>
            <person name="Emri T."/>
            <person name="Fekete E."/>
            <person name="Flipphi M."/>
            <person name="Freyberg S."/>
            <person name="Gallo A."/>
            <person name="Gournas C."/>
            <person name="Habgood R."/>
            <person name="Hainaut M."/>
            <person name="Harispe M.L."/>
            <person name="Henrissat B."/>
            <person name="Hilden K.S."/>
            <person name="Hope R."/>
            <person name="Hossain A."/>
            <person name="Karabika E."/>
            <person name="Karaffa L."/>
            <person name="Karanyi Z."/>
            <person name="Krasevec N."/>
            <person name="Kuo A."/>
            <person name="Kusch H."/>
            <person name="LaButti K."/>
            <person name="Lagendijk E.L."/>
            <person name="Lapidus A."/>
            <person name="Levasseur A."/>
            <person name="Lindquist E."/>
            <person name="Lipzen A."/>
            <person name="Logrieco A.F."/>
            <person name="MacCabe A."/>
            <person name="Maekelae M.R."/>
            <person name="Malavazi I."/>
            <person name="Melin P."/>
            <person name="Meyer V."/>
            <person name="Mielnichuk N."/>
            <person name="Miskei M."/>
            <person name="Molnar A.P."/>
            <person name="Mule G."/>
            <person name="Ngan C.Y."/>
            <person name="Orejas M."/>
            <person name="Orosz E."/>
            <person name="Ouedraogo J.P."/>
            <person name="Overkamp K.M."/>
            <person name="Park H.-S."/>
            <person name="Perrone G."/>
            <person name="Piumi F."/>
            <person name="Punt P.J."/>
            <person name="Ram A.F."/>
            <person name="Ramon A."/>
            <person name="Rauscher S."/>
            <person name="Record E."/>
            <person name="Riano-Pachon D.M."/>
            <person name="Robert V."/>
            <person name="Roehrig J."/>
            <person name="Ruller R."/>
            <person name="Salamov A."/>
            <person name="Salih N.S."/>
            <person name="Samson R.A."/>
            <person name="Sandor E."/>
            <person name="Sanguinetti M."/>
            <person name="Schuetze T."/>
            <person name="Sepcic K."/>
            <person name="Shelest E."/>
            <person name="Sherlock G."/>
            <person name="Sophianopoulou V."/>
            <person name="Squina F.M."/>
            <person name="Sun H."/>
            <person name="Susca A."/>
            <person name="Todd R.B."/>
            <person name="Tsang A."/>
            <person name="Unkles S.E."/>
            <person name="van de Wiele N."/>
            <person name="van Rossen-Uffink D."/>
            <person name="Oliveira J.V."/>
            <person name="Vesth T.C."/>
            <person name="Visser J."/>
            <person name="Yu J.-H."/>
            <person name="Zhou M."/>
            <person name="Andersen M.R."/>
            <person name="Archer D.B."/>
            <person name="Baker S.E."/>
            <person name="Benoit I."/>
            <person name="Brakhage A.A."/>
            <person name="Braus G.H."/>
            <person name="Fischer R."/>
            <person name="Frisvad J.C."/>
            <person name="Goldman G.H."/>
            <person name="Houbraken J."/>
            <person name="Oakley B."/>
            <person name="Pocsi I."/>
            <person name="Scazzocchio C."/>
            <person name="Seiboth B."/>
            <person name="vanKuyk P.A."/>
            <person name="Wortman J."/>
            <person name="Dyer P.S."/>
            <person name="Grigoriev I.V."/>
        </authorList>
    </citation>
    <scope>NUCLEOTIDE SEQUENCE [LARGE SCALE GENOMIC DNA]</scope>
    <source>
        <strain evidence="6">ITEM 5010</strain>
    </source>
</reference>
<feature type="compositionally biased region" description="Low complexity" evidence="1">
    <location>
        <begin position="936"/>
        <end position="949"/>
    </location>
</feature>
<dbReference type="AlphaFoldDB" id="A0A1R3S394"/>
<keyword evidence="6" id="KW-1185">Reference proteome</keyword>
<feature type="domain" description="RRN6 K-rich C-terminal" evidence="3">
    <location>
        <begin position="879"/>
        <end position="1008"/>
    </location>
</feature>
<dbReference type="PANTHER" id="PTHR28221">
    <property type="entry name" value="RNA POLYMERASE I-SPECIFIC TRANSCRIPTION INITIATION FACTOR RRN6"/>
    <property type="match status" value="1"/>
</dbReference>
<dbReference type="EMBL" id="KV907493">
    <property type="protein sequence ID" value="OOG01209.1"/>
    <property type="molecule type" value="Genomic_DNA"/>
</dbReference>
<dbReference type="InterPro" id="IPR048535">
    <property type="entry name" value="RRN6_beta-prop"/>
</dbReference>
<dbReference type="GO" id="GO:0070860">
    <property type="term" value="C:RNA polymerase I core factor complex"/>
    <property type="evidence" value="ECO:0007669"/>
    <property type="project" value="TreeGrafter"/>
</dbReference>
<dbReference type="STRING" id="602072.A0A1R3S394"/>